<keyword evidence="7" id="KW-0547">Nucleotide-binding</keyword>
<evidence type="ECO:0000256" key="13">
    <source>
        <dbReference type="ARBA" id="ARBA00023157"/>
    </source>
</evidence>
<organism evidence="28 29">
    <name type="scientific">Pleuronectes platessa</name>
    <name type="common">European plaice</name>
    <dbReference type="NCBI Taxonomy" id="8262"/>
    <lineage>
        <taxon>Eukaryota</taxon>
        <taxon>Metazoa</taxon>
        <taxon>Chordata</taxon>
        <taxon>Craniata</taxon>
        <taxon>Vertebrata</taxon>
        <taxon>Euteleostomi</taxon>
        <taxon>Actinopterygii</taxon>
        <taxon>Neopterygii</taxon>
        <taxon>Teleostei</taxon>
        <taxon>Neoteleostei</taxon>
        <taxon>Acanthomorphata</taxon>
        <taxon>Carangaria</taxon>
        <taxon>Pleuronectiformes</taxon>
        <taxon>Pleuronectoidei</taxon>
        <taxon>Pleuronectidae</taxon>
        <taxon>Pleuronectes</taxon>
    </lineage>
</organism>
<keyword evidence="9" id="KW-0838">Vasoactive</keyword>
<keyword evidence="11" id="KW-0342">GTP-binding</keyword>
<keyword evidence="8" id="KW-0892">Osteogenesis</keyword>
<reference evidence="28" key="1">
    <citation type="submission" date="2020-03" db="EMBL/GenBank/DDBJ databases">
        <authorList>
            <person name="Weist P."/>
        </authorList>
    </citation>
    <scope>NUCLEOTIDE SEQUENCE</scope>
</reference>
<evidence type="ECO:0000256" key="12">
    <source>
        <dbReference type="ARBA" id="ARBA00023136"/>
    </source>
</evidence>
<dbReference type="Gene3D" id="3.30.70.1230">
    <property type="entry name" value="Nucleotide cyclase"/>
    <property type="match status" value="1"/>
</dbReference>
<dbReference type="InterPro" id="IPR011009">
    <property type="entry name" value="Kinase-like_dom_sf"/>
</dbReference>
<comment type="function">
    <text evidence="20">Receptor for the C-type natriuretic peptide NPPC/CNP hormone. Has guanylate cyclase activity upon binding of its ligand. May play a role in the regulation of skeletal growth.</text>
</comment>
<dbReference type="GO" id="GO:0005524">
    <property type="term" value="F:ATP binding"/>
    <property type="evidence" value="ECO:0007669"/>
    <property type="project" value="InterPro"/>
</dbReference>
<comment type="subunit">
    <text evidence="2">Homodimer.</text>
</comment>
<accession>A0A9N7YN25</accession>
<keyword evidence="14" id="KW-0675">Receptor</keyword>
<evidence type="ECO:0000256" key="10">
    <source>
        <dbReference type="ARBA" id="ARBA00022989"/>
    </source>
</evidence>
<evidence type="ECO:0000256" key="22">
    <source>
        <dbReference type="RuleBase" id="RU000405"/>
    </source>
</evidence>
<evidence type="ECO:0000256" key="5">
    <source>
        <dbReference type="ARBA" id="ARBA00022692"/>
    </source>
</evidence>
<feature type="domain" description="Protein kinase" evidence="26">
    <location>
        <begin position="606"/>
        <end position="880"/>
    </location>
</feature>
<dbReference type="Pfam" id="PF01094">
    <property type="entry name" value="ANF_receptor"/>
    <property type="match status" value="1"/>
</dbReference>
<keyword evidence="6" id="KW-0732">Signal</keyword>
<gene>
    <name evidence="28" type="ORF">PLEPLA_LOCUS21245</name>
</gene>
<dbReference type="SMART" id="SM00044">
    <property type="entry name" value="CYCc"/>
    <property type="match status" value="1"/>
</dbReference>
<keyword evidence="13" id="KW-1015">Disulfide bond</keyword>
<dbReference type="AlphaFoldDB" id="A0A9N7YN25"/>
<feature type="coiled-coil region" evidence="24">
    <location>
        <begin position="892"/>
        <end position="923"/>
    </location>
</feature>
<dbReference type="PANTHER" id="PTHR11920">
    <property type="entry name" value="GUANYLYL CYCLASE"/>
    <property type="match status" value="1"/>
</dbReference>
<evidence type="ECO:0000256" key="21">
    <source>
        <dbReference type="ARBA" id="ARBA00093378"/>
    </source>
</evidence>
<evidence type="ECO:0000256" key="1">
    <source>
        <dbReference type="ARBA" id="ARBA00004251"/>
    </source>
</evidence>
<feature type="transmembrane region" description="Helical" evidence="25">
    <location>
        <begin position="552"/>
        <end position="572"/>
    </location>
</feature>
<evidence type="ECO:0000256" key="20">
    <source>
        <dbReference type="ARBA" id="ARBA00043880"/>
    </source>
</evidence>
<comment type="caution">
    <text evidence="28">The sequence shown here is derived from an EMBL/GenBank/DDBJ whole genome shotgun (WGS) entry which is preliminary data.</text>
</comment>
<keyword evidence="4" id="KW-0597">Phosphoprotein</keyword>
<dbReference type="InterPro" id="IPR001170">
    <property type="entry name" value="ANPR/GUC"/>
</dbReference>
<dbReference type="Proteomes" id="UP001153269">
    <property type="component" value="Unassembled WGS sequence"/>
</dbReference>
<dbReference type="PRINTS" id="PR00255">
    <property type="entry name" value="NATPEPTIDER"/>
</dbReference>
<dbReference type="PANTHER" id="PTHR11920:SF483">
    <property type="entry name" value="GUANYLATE CYCLASE"/>
    <property type="match status" value="1"/>
</dbReference>
<dbReference type="FunFam" id="3.40.50.2300:FF:000101">
    <property type="entry name" value="Guanylate cyclase"/>
    <property type="match status" value="1"/>
</dbReference>
<keyword evidence="12 25" id="KW-0472">Membrane</keyword>
<dbReference type="Gene3D" id="3.40.50.2300">
    <property type="match status" value="2"/>
</dbReference>
<dbReference type="SUPFAM" id="SSF55073">
    <property type="entry name" value="Nucleotide cyclase"/>
    <property type="match status" value="1"/>
</dbReference>
<dbReference type="GO" id="GO:0004383">
    <property type="term" value="F:guanylate cyclase activity"/>
    <property type="evidence" value="ECO:0007669"/>
    <property type="project" value="UniProtKB-EC"/>
</dbReference>
<evidence type="ECO:0000259" key="27">
    <source>
        <dbReference type="PROSITE" id="PS50125"/>
    </source>
</evidence>
<keyword evidence="16" id="KW-0868">Chloride</keyword>
<dbReference type="FunFam" id="3.30.200.20:FF:001106">
    <property type="entry name" value="Guanylate cyclase"/>
    <property type="match status" value="1"/>
</dbReference>
<dbReference type="FunFam" id="1.10.510.10:FF:000270">
    <property type="entry name" value="Guanylate cyclase"/>
    <property type="match status" value="1"/>
</dbReference>
<keyword evidence="3" id="KW-1003">Cell membrane</keyword>
<dbReference type="InterPro" id="IPR018297">
    <property type="entry name" value="A/G_cyclase_CS"/>
</dbReference>
<keyword evidence="24" id="KW-0175">Coiled coil</keyword>
<name>A0A9N7YN25_PLEPL</name>
<keyword evidence="10 25" id="KW-1133">Transmembrane helix</keyword>
<evidence type="ECO:0000259" key="26">
    <source>
        <dbReference type="PROSITE" id="PS50011"/>
    </source>
</evidence>
<dbReference type="GO" id="GO:0001653">
    <property type="term" value="F:peptide receptor activity"/>
    <property type="evidence" value="ECO:0007669"/>
    <property type="project" value="TreeGrafter"/>
</dbReference>
<evidence type="ECO:0000313" key="28">
    <source>
        <dbReference type="EMBL" id="CAB1433157.1"/>
    </source>
</evidence>
<keyword evidence="17 22" id="KW-0456">Lyase</keyword>
<dbReference type="CDD" id="cd14042">
    <property type="entry name" value="PK_GC-A_B"/>
    <property type="match status" value="1"/>
</dbReference>
<evidence type="ECO:0000256" key="24">
    <source>
        <dbReference type="SAM" id="Coils"/>
    </source>
</evidence>
<evidence type="ECO:0000256" key="17">
    <source>
        <dbReference type="ARBA" id="ARBA00023239"/>
    </source>
</evidence>
<dbReference type="InterPro" id="IPR001054">
    <property type="entry name" value="A/G_cyclase"/>
</dbReference>
<keyword evidence="15" id="KW-0325">Glycoprotein</keyword>
<dbReference type="InterPro" id="IPR001828">
    <property type="entry name" value="ANF_lig-bd_rcpt"/>
</dbReference>
<evidence type="ECO:0000256" key="4">
    <source>
        <dbReference type="ARBA" id="ARBA00022553"/>
    </source>
</evidence>
<keyword evidence="18 23" id="KW-0141">cGMP biosynthesis</keyword>
<evidence type="ECO:0000256" key="23">
    <source>
        <dbReference type="RuleBase" id="RU003431"/>
    </source>
</evidence>
<evidence type="ECO:0000256" key="11">
    <source>
        <dbReference type="ARBA" id="ARBA00023134"/>
    </source>
</evidence>
<dbReference type="SUPFAM" id="SSF56112">
    <property type="entry name" value="Protein kinase-like (PK-like)"/>
    <property type="match status" value="1"/>
</dbReference>
<dbReference type="GO" id="GO:0001503">
    <property type="term" value="P:ossification"/>
    <property type="evidence" value="ECO:0007669"/>
    <property type="project" value="UniProtKB-KW"/>
</dbReference>
<dbReference type="Pfam" id="PF00211">
    <property type="entry name" value="Guanylate_cyc"/>
    <property type="match status" value="1"/>
</dbReference>
<evidence type="ECO:0000256" key="2">
    <source>
        <dbReference type="ARBA" id="ARBA00011738"/>
    </source>
</evidence>
<keyword evidence="5 25" id="KW-0812">Transmembrane</keyword>
<dbReference type="FunFam" id="3.40.50.2300:FF:000153">
    <property type="entry name" value="Guanylate cyclase"/>
    <property type="match status" value="1"/>
</dbReference>
<comment type="similarity">
    <text evidence="22">Belongs to the adenylyl cyclase class-4/guanylyl cyclase family.</text>
</comment>
<proteinExistence type="inferred from homology"/>
<dbReference type="InterPro" id="IPR028082">
    <property type="entry name" value="Peripla_BP_I"/>
</dbReference>
<sequence>MPPGGIRPLGHTHMPPGGIRPLGHTHMPPGVIRPLGHTHMPPGGIRPLGPEIHHSAVVEVEPLLGQRMTYWKEGASLLLVLLVLLVLTPVTGRSSRHRSLRRQTRGHRERRAHQTITLAVILPKSNTEYPWAWPRVGPALERAIRTVNSDPSLLPDHQLTYAFENSEDNNRICSESIAPLVAVDLKFAHDPWAFIGPGCSYTASPVGFFTNHWDVPMVTAGAPAVGFYDGVYPSITNTGPTHKKLGKFALRICEHFGWRQHVMLMFSDTKVGDRPCYFALDGLYSELKSVNITLVDSVFDESKQPINYAQILSDIQSDSRVMFVCCSPDVFRKLMVQFRRADLPHEQYVFFYIDVFGDSLNLKDRRPWARGDEDDPVARDAFQSVKILTYREPQNPEYREFVHNLKTDAIQMFNYTIEDTLMNIIAGGFYDGLMLYTRALNESLSASGARPPGTDVTKRMWNRTYHGVTGLVHLDENGDRETDFALWDMDTDTDTGTFQIVLVYNSLEEQLTAVPGTTVHWPGGACPPDVPVCGFKNDNPVCLAKTVTIQQMVSIVLFFIFTMSLTVAVFVYRKMKLEKELVAQLWRISWDNIQMSNMDKVLRSGSRITLSLRGSNYGSLMTADGNMQVFAKTGYYKGNIIAIKYTNRKRIELNRTVLFELKHMRDVQNEHLTRFIGACIDPPNICIITEYCPRGSLQDILENDSITLDWMFKYSLINDIVKGMVFLHNSVIVSHGKLKSSNCVVDNRFVLKITDYGLSSFRYDADSGKDAHAYYAQRLWMAPELLRMESPPPQGTQKGDVYSFSIILQEVALRRGAFYLEADPLSTKEIVDRVVLGEWPCLRPTVDPQVHSPELGQLMQRCWAEEPTERPEFSHIRLLLRKQNKESRTNILDNLLSRMEQYANNLEELVEERTQAYHEEKRKAEALLYQILPHSVAEQLKRGETVQAEAFDSVTIYFSDIVGFTSISAESTPMEVVTLLNDLYTCFDAIIDNFDVYKVETIGDAYMVVSGLPVRNGKLHGREIARMALALLDAVRTFKIRHRVEQQLKLRIGIHSGPVCAGVVGLKMPRFCLFGDTVNTSSRMEASSEALKIHVSAATREVLLEFNCFQLELRGEIDVKGKGKMTTYWLLGESDSQ</sequence>
<dbReference type="PROSITE" id="PS50125">
    <property type="entry name" value="GUANYLATE_CYCLASE_2"/>
    <property type="match status" value="1"/>
</dbReference>
<comment type="subcellular location">
    <subcellularLocation>
        <location evidence="1">Cell membrane</location>
        <topology evidence="1">Single-pass type I membrane protein</topology>
    </subcellularLocation>
</comment>
<dbReference type="GO" id="GO:0035556">
    <property type="term" value="P:intracellular signal transduction"/>
    <property type="evidence" value="ECO:0007669"/>
    <property type="project" value="InterPro"/>
</dbReference>
<dbReference type="GO" id="GO:0004672">
    <property type="term" value="F:protein kinase activity"/>
    <property type="evidence" value="ECO:0007669"/>
    <property type="project" value="InterPro"/>
</dbReference>
<dbReference type="EMBL" id="CADEAL010001528">
    <property type="protein sequence ID" value="CAB1433157.1"/>
    <property type="molecule type" value="Genomic_DNA"/>
</dbReference>
<dbReference type="GO" id="GO:0004016">
    <property type="term" value="F:adenylate cyclase activity"/>
    <property type="evidence" value="ECO:0007669"/>
    <property type="project" value="TreeGrafter"/>
</dbReference>
<evidence type="ECO:0000256" key="14">
    <source>
        <dbReference type="ARBA" id="ARBA00023170"/>
    </source>
</evidence>
<protein>
    <recommendedName>
        <fullName evidence="23">Guanylate cyclase</fullName>
        <ecNumber evidence="23">4.6.1.2</ecNumber>
    </recommendedName>
</protein>
<evidence type="ECO:0000256" key="3">
    <source>
        <dbReference type="ARBA" id="ARBA00022475"/>
    </source>
</evidence>
<dbReference type="PROSITE" id="PS00452">
    <property type="entry name" value="GUANYLATE_CYCLASE_1"/>
    <property type="match status" value="1"/>
</dbReference>
<dbReference type="SUPFAM" id="SSF53822">
    <property type="entry name" value="Periplasmic binding protein-like I"/>
    <property type="match status" value="1"/>
</dbReference>
<evidence type="ECO:0000256" key="9">
    <source>
        <dbReference type="ARBA" id="ARBA00022858"/>
    </source>
</evidence>
<dbReference type="GO" id="GO:0007168">
    <property type="term" value="P:receptor guanylyl cyclase signaling pathway"/>
    <property type="evidence" value="ECO:0007669"/>
    <property type="project" value="TreeGrafter"/>
</dbReference>
<dbReference type="CDD" id="cd07302">
    <property type="entry name" value="CHD"/>
    <property type="match status" value="1"/>
</dbReference>
<evidence type="ECO:0000256" key="6">
    <source>
        <dbReference type="ARBA" id="ARBA00022729"/>
    </source>
</evidence>
<evidence type="ECO:0000256" key="16">
    <source>
        <dbReference type="ARBA" id="ARBA00023214"/>
    </source>
</evidence>
<evidence type="ECO:0000256" key="18">
    <source>
        <dbReference type="ARBA" id="ARBA00023293"/>
    </source>
</evidence>
<evidence type="ECO:0000256" key="15">
    <source>
        <dbReference type="ARBA" id="ARBA00023180"/>
    </source>
</evidence>
<dbReference type="Gene3D" id="1.10.510.10">
    <property type="entry name" value="Transferase(Phosphotransferase) domain 1"/>
    <property type="match status" value="1"/>
</dbReference>
<evidence type="ECO:0000256" key="25">
    <source>
        <dbReference type="SAM" id="Phobius"/>
    </source>
</evidence>
<comment type="catalytic activity">
    <reaction evidence="19">
        <text>GTP = 3',5'-cyclic GMP + diphosphate</text>
        <dbReference type="Rhea" id="RHEA:13665"/>
        <dbReference type="ChEBI" id="CHEBI:33019"/>
        <dbReference type="ChEBI" id="CHEBI:37565"/>
        <dbReference type="ChEBI" id="CHEBI:57746"/>
        <dbReference type="EC" id="4.6.1.2"/>
    </reaction>
    <physiologicalReaction direction="left-to-right" evidence="19">
        <dbReference type="Rhea" id="RHEA:13666"/>
    </physiologicalReaction>
</comment>
<dbReference type="GO" id="GO:0097746">
    <property type="term" value="P:blood vessel diameter maintenance"/>
    <property type="evidence" value="ECO:0007669"/>
    <property type="project" value="UniProtKB-KW"/>
</dbReference>
<dbReference type="GO" id="GO:0005886">
    <property type="term" value="C:plasma membrane"/>
    <property type="evidence" value="ECO:0007669"/>
    <property type="project" value="UniProtKB-SubCell"/>
</dbReference>
<evidence type="ECO:0000256" key="8">
    <source>
        <dbReference type="ARBA" id="ARBA00022855"/>
    </source>
</evidence>
<feature type="transmembrane region" description="Helical" evidence="25">
    <location>
        <begin position="74"/>
        <end position="92"/>
    </location>
</feature>
<evidence type="ECO:0000313" key="29">
    <source>
        <dbReference type="Proteomes" id="UP001153269"/>
    </source>
</evidence>
<dbReference type="InterPro" id="IPR050401">
    <property type="entry name" value="Cyclic_nucleotide_synthase"/>
</dbReference>
<evidence type="ECO:0000256" key="7">
    <source>
        <dbReference type="ARBA" id="ARBA00022741"/>
    </source>
</evidence>
<keyword evidence="29" id="KW-1185">Reference proteome</keyword>
<dbReference type="GO" id="GO:0005525">
    <property type="term" value="F:GTP binding"/>
    <property type="evidence" value="ECO:0007669"/>
    <property type="project" value="UniProtKB-KW"/>
</dbReference>
<dbReference type="EC" id="4.6.1.2" evidence="23"/>
<evidence type="ECO:0000256" key="19">
    <source>
        <dbReference type="ARBA" id="ARBA00036920"/>
    </source>
</evidence>
<comment type="function">
    <text evidence="21">Receptor for the atrial natriuretic peptide NPPA/ANP and the brain natriuretic peptide NPPB/BNP which are potent vasoactive hormones playing a key role in cardiovascular homeostasis. Plays an essential role in the regulation of endothelial cell senescence and vascular aging. Upon activation by ANP or BNP, stimulates the production of cyclic guanosine monophosphate (cGMP) that promotes vascular tone and volume homeostasis by activation of protein kinase cGMP-dependent 1/PRKG1 and subsequently PRKAA1, thereby controlling blood pressure and maintaining cardiovascular homeostasis.</text>
</comment>
<dbReference type="InterPro" id="IPR001245">
    <property type="entry name" value="Ser-Thr/Tyr_kinase_cat_dom"/>
</dbReference>
<dbReference type="InterPro" id="IPR029787">
    <property type="entry name" value="Nucleotide_cyclase"/>
</dbReference>
<dbReference type="InterPro" id="IPR000719">
    <property type="entry name" value="Prot_kinase_dom"/>
</dbReference>
<dbReference type="PROSITE" id="PS50011">
    <property type="entry name" value="PROTEIN_KINASE_DOM"/>
    <property type="match status" value="1"/>
</dbReference>
<dbReference type="Pfam" id="PF07714">
    <property type="entry name" value="PK_Tyr_Ser-Thr"/>
    <property type="match status" value="1"/>
</dbReference>
<feature type="domain" description="Guanylate cyclase" evidence="27">
    <location>
        <begin position="955"/>
        <end position="1085"/>
    </location>
</feature>
<dbReference type="FunFam" id="3.30.70.1230:FF:000004">
    <property type="entry name" value="Guanylate cyclase"/>
    <property type="match status" value="1"/>
</dbReference>